<evidence type="ECO:0000256" key="2">
    <source>
        <dbReference type="ARBA" id="ARBA00022692"/>
    </source>
</evidence>
<accession>A0AA36H2D2</accession>
<comment type="caution">
    <text evidence="6">The sequence shown here is derived from an EMBL/GenBank/DDBJ whole genome shotgun (WGS) entry which is preliminary data.</text>
</comment>
<gene>
    <name evidence="6" type="ORF">CYNAS_LOCUS14752</name>
</gene>
<evidence type="ECO:0000256" key="1">
    <source>
        <dbReference type="ARBA" id="ARBA00004370"/>
    </source>
</evidence>
<proteinExistence type="predicted"/>
<feature type="transmembrane region" description="Helical" evidence="5">
    <location>
        <begin position="138"/>
        <end position="160"/>
    </location>
</feature>
<sequence>MDQHTKKINPQQVGHFAWHQRSESHNLPSVRDCKCGLYTFWYRIIRTTPYIVTVMVLCSSYSLPVAVWGWINMNDDVIPFCNPPLGLAPRVSRFWSSSNVVISALVVVVYALIIGFIAANAKSRTCADQRKVIRRLQVVMIVFICSWFTALLGVDMAVWFDFPPDITPIWQSNMIIFALICYSQTFYVCIWRSPEYRLAFKEQLRYMACRKPMRLCSESTKNPSTIDVR</sequence>
<dbReference type="InterPro" id="IPR019424">
    <property type="entry name" value="7TM_GPCR_Srsx"/>
</dbReference>
<evidence type="ECO:0000256" key="3">
    <source>
        <dbReference type="ARBA" id="ARBA00022989"/>
    </source>
</evidence>
<dbReference type="EMBL" id="CATQJL010000305">
    <property type="protein sequence ID" value="CAJ0602769.1"/>
    <property type="molecule type" value="Genomic_DNA"/>
</dbReference>
<dbReference type="Pfam" id="PF10320">
    <property type="entry name" value="7TM_GPCR_Srsx"/>
    <property type="match status" value="1"/>
</dbReference>
<dbReference type="PANTHER" id="PTHR23360">
    <property type="entry name" value="G-PROTEIN COUPLED RECEPTORS FAMILY 1 PROFILE DOMAIN-CONTAINING PROTEIN-RELATED"/>
    <property type="match status" value="1"/>
</dbReference>
<evidence type="ECO:0000313" key="6">
    <source>
        <dbReference type="EMBL" id="CAJ0602769.1"/>
    </source>
</evidence>
<evidence type="ECO:0000256" key="5">
    <source>
        <dbReference type="SAM" id="Phobius"/>
    </source>
</evidence>
<dbReference type="InterPro" id="IPR000276">
    <property type="entry name" value="GPCR_Rhodpsn"/>
</dbReference>
<keyword evidence="3 5" id="KW-1133">Transmembrane helix</keyword>
<dbReference type="SMART" id="SM01381">
    <property type="entry name" value="7TM_GPCR_Srsx"/>
    <property type="match status" value="1"/>
</dbReference>
<dbReference type="InterPro" id="IPR047130">
    <property type="entry name" value="7TM_GPCR_Srsx_nematod"/>
</dbReference>
<dbReference type="SUPFAM" id="SSF81321">
    <property type="entry name" value="Family A G protein-coupled receptor-like"/>
    <property type="match status" value="1"/>
</dbReference>
<name>A0AA36H2D2_CYLNA</name>
<evidence type="ECO:0000313" key="7">
    <source>
        <dbReference type="Proteomes" id="UP001176961"/>
    </source>
</evidence>
<dbReference type="Proteomes" id="UP001176961">
    <property type="component" value="Unassembled WGS sequence"/>
</dbReference>
<keyword evidence="2 5" id="KW-0812">Transmembrane</keyword>
<comment type="subcellular location">
    <subcellularLocation>
        <location evidence="1">Membrane</location>
    </subcellularLocation>
</comment>
<evidence type="ECO:0008006" key="8">
    <source>
        <dbReference type="Google" id="ProtNLM"/>
    </source>
</evidence>
<feature type="transmembrane region" description="Helical" evidence="5">
    <location>
        <begin position="100"/>
        <end position="118"/>
    </location>
</feature>
<dbReference type="AlphaFoldDB" id="A0AA36H2D2"/>
<protein>
    <recommendedName>
        <fullName evidence="8">G-protein coupled receptors family 1 profile domain-containing protein</fullName>
    </recommendedName>
</protein>
<organism evidence="6 7">
    <name type="scientific">Cylicocyclus nassatus</name>
    <name type="common">Nematode worm</name>
    <dbReference type="NCBI Taxonomy" id="53992"/>
    <lineage>
        <taxon>Eukaryota</taxon>
        <taxon>Metazoa</taxon>
        <taxon>Ecdysozoa</taxon>
        <taxon>Nematoda</taxon>
        <taxon>Chromadorea</taxon>
        <taxon>Rhabditida</taxon>
        <taxon>Rhabditina</taxon>
        <taxon>Rhabditomorpha</taxon>
        <taxon>Strongyloidea</taxon>
        <taxon>Strongylidae</taxon>
        <taxon>Cylicocyclus</taxon>
    </lineage>
</organism>
<dbReference type="Gene3D" id="1.20.1070.10">
    <property type="entry name" value="Rhodopsin 7-helix transmembrane proteins"/>
    <property type="match status" value="1"/>
</dbReference>
<feature type="transmembrane region" description="Helical" evidence="5">
    <location>
        <begin position="172"/>
        <end position="191"/>
    </location>
</feature>
<dbReference type="PANTHER" id="PTHR23360:SF67">
    <property type="entry name" value="G-PROTEIN COUPLED RECEPTORS FAMILY 1 PROFILE DOMAIN-CONTAINING PROTEIN"/>
    <property type="match status" value="1"/>
</dbReference>
<keyword evidence="7" id="KW-1185">Reference proteome</keyword>
<dbReference type="GO" id="GO:0004930">
    <property type="term" value="F:G protein-coupled receptor activity"/>
    <property type="evidence" value="ECO:0007669"/>
    <property type="project" value="InterPro"/>
</dbReference>
<keyword evidence="4 5" id="KW-0472">Membrane</keyword>
<reference evidence="6" key="1">
    <citation type="submission" date="2023-07" db="EMBL/GenBank/DDBJ databases">
        <authorList>
            <consortium name="CYATHOMIX"/>
        </authorList>
    </citation>
    <scope>NUCLEOTIDE SEQUENCE</scope>
    <source>
        <strain evidence="6">N/A</strain>
    </source>
</reference>
<evidence type="ECO:0000256" key="4">
    <source>
        <dbReference type="ARBA" id="ARBA00023136"/>
    </source>
</evidence>
<feature type="transmembrane region" description="Helical" evidence="5">
    <location>
        <begin position="50"/>
        <end position="71"/>
    </location>
</feature>
<dbReference type="GO" id="GO:0016020">
    <property type="term" value="C:membrane"/>
    <property type="evidence" value="ECO:0007669"/>
    <property type="project" value="UniProtKB-SubCell"/>
</dbReference>